<evidence type="ECO:0000313" key="5">
    <source>
        <dbReference type="Proteomes" id="UP000295468"/>
    </source>
</evidence>
<sequence length="241" mass="25801">MKRIVLLALLLCMSYGLQAQWGKKIKGNGNVITQERETAEYEEIAVAGWFDVILVNGREGEITLKGEENLLEYVETEVDRGKLTVKEKKGVNLKPSKWKDGIVVTIPVEQIEAISLSGSGDVSSRTVLKSDRLETAVSGSGDIALEVESDKVKANVSGSGNISLKGKTKELEIRMSGSGDLDAFDLDAEDVEVQVSGSADVNVMATKSLKANVSGSGDIHYKGNPKKIDSKKSGSGEITKA</sequence>
<comment type="caution">
    <text evidence="4">The sequence shown here is derived from an EMBL/GenBank/DDBJ whole genome shotgun (WGS) entry which is preliminary data.</text>
</comment>
<accession>A0A4R6TJF4</accession>
<dbReference type="Proteomes" id="UP000295468">
    <property type="component" value="Unassembled WGS sequence"/>
</dbReference>
<name>A0A4R6TJF4_9FLAO</name>
<dbReference type="AlphaFoldDB" id="A0A4R6TJF4"/>
<gene>
    <name evidence="4" type="ORF">CLV82_1692</name>
</gene>
<organism evidence="4 5">
    <name type="scientific">Zeaxanthinibacter enoshimensis</name>
    <dbReference type="NCBI Taxonomy" id="392009"/>
    <lineage>
        <taxon>Bacteria</taxon>
        <taxon>Pseudomonadati</taxon>
        <taxon>Bacteroidota</taxon>
        <taxon>Flavobacteriia</taxon>
        <taxon>Flavobacteriales</taxon>
        <taxon>Flavobacteriaceae</taxon>
        <taxon>Zeaxanthinibacter</taxon>
    </lineage>
</organism>
<evidence type="ECO:0000259" key="3">
    <source>
        <dbReference type="Pfam" id="PF10988"/>
    </source>
</evidence>
<dbReference type="OrthoDB" id="5585143at2"/>
<feature type="compositionally biased region" description="Basic and acidic residues" evidence="1">
    <location>
        <begin position="226"/>
        <end position="241"/>
    </location>
</feature>
<feature type="region of interest" description="Disordered" evidence="1">
    <location>
        <begin position="213"/>
        <end position="241"/>
    </location>
</feature>
<reference evidence="4 5" key="1">
    <citation type="submission" date="2019-03" db="EMBL/GenBank/DDBJ databases">
        <title>Genomic Encyclopedia of Archaeal and Bacterial Type Strains, Phase II (KMG-II): from individual species to whole genera.</title>
        <authorList>
            <person name="Goeker M."/>
        </authorList>
    </citation>
    <scope>NUCLEOTIDE SEQUENCE [LARGE SCALE GENOMIC DNA]</scope>
    <source>
        <strain evidence="4 5">DSM 18435</strain>
    </source>
</reference>
<keyword evidence="2" id="KW-0732">Signal</keyword>
<keyword evidence="5" id="KW-1185">Reference proteome</keyword>
<feature type="signal peptide" evidence="2">
    <location>
        <begin position="1"/>
        <end position="19"/>
    </location>
</feature>
<dbReference type="Pfam" id="PF10988">
    <property type="entry name" value="DUF2807"/>
    <property type="match status" value="1"/>
</dbReference>
<dbReference type="PANTHER" id="PTHR39200">
    <property type="entry name" value="HYPOTHETICAL EXPORTED PROTEIN"/>
    <property type="match status" value="1"/>
</dbReference>
<evidence type="ECO:0000313" key="4">
    <source>
        <dbReference type="EMBL" id="TDQ30994.1"/>
    </source>
</evidence>
<dbReference type="RefSeq" id="WP_133643855.1">
    <property type="nucleotide sequence ID" value="NZ_SNYI01000002.1"/>
</dbReference>
<evidence type="ECO:0000256" key="2">
    <source>
        <dbReference type="SAM" id="SignalP"/>
    </source>
</evidence>
<feature type="chain" id="PRO_5020569191" evidence="2">
    <location>
        <begin position="20"/>
        <end position="241"/>
    </location>
</feature>
<dbReference type="EMBL" id="SNYI01000002">
    <property type="protein sequence ID" value="TDQ30994.1"/>
    <property type="molecule type" value="Genomic_DNA"/>
</dbReference>
<dbReference type="InterPro" id="IPR021255">
    <property type="entry name" value="DUF2807"/>
</dbReference>
<dbReference type="Gene3D" id="2.160.20.120">
    <property type="match status" value="1"/>
</dbReference>
<feature type="domain" description="Putative auto-transporter adhesin head GIN" evidence="3">
    <location>
        <begin position="40"/>
        <end position="225"/>
    </location>
</feature>
<evidence type="ECO:0000256" key="1">
    <source>
        <dbReference type="SAM" id="MobiDB-lite"/>
    </source>
</evidence>
<dbReference type="PANTHER" id="PTHR39200:SF1">
    <property type="entry name" value="AUTO-TRANSPORTER ADHESIN HEAD GIN DOMAIN-CONTAINING PROTEIN-RELATED"/>
    <property type="match status" value="1"/>
</dbReference>
<proteinExistence type="predicted"/>
<protein>
    <submittedName>
        <fullName evidence="4">Putative autotransporter adhesin-like protein</fullName>
    </submittedName>
</protein>